<proteinExistence type="predicted"/>
<dbReference type="FunFam" id="1.10.10.60:FF:000154">
    <property type="entry name" value="Transcription factor SRM1"/>
    <property type="match status" value="1"/>
</dbReference>
<feature type="domain" description="SANT" evidence="6">
    <location>
        <begin position="4"/>
        <end position="59"/>
    </location>
</feature>
<evidence type="ECO:0000256" key="1">
    <source>
        <dbReference type="ARBA" id="ARBA00004123"/>
    </source>
</evidence>
<evidence type="ECO:0000313" key="8">
    <source>
        <dbReference type="Proteomes" id="UP000230069"/>
    </source>
</evidence>
<comment type="subcellular location">
    <subcellularLocation>
        <location evidence="1">Nucleus</location>
    </subcellularLocation>
</comment>
<dbReference type="STRING" id="218851.A0A2G5EA68"/>
<sequence length="154" mass="17759">MSRTSSSNWTSKQNKLFEEALAIYDKNTPDRWHNIAKAVGGKTVDEVKRQYELLVEDVRQIEAGKVPFPNYRNSGANSSISKEEQRYFHFSIISQPTKCYISSSLLCSLYLSLLKLISNFLLLNFQVEVSKASVKRLIHDHLLHQFPKQMSIHL</sequence>
<dbReference type="Gene3D" id="1.10.10.60">
    <property type="entry name" value="Homeodomain-like"/>
    <property type="match status" value="1"/>
</dbReference>
<dbReference type="CDD" id="cd00167">
    <property type="entry name" value="SANT"/>
    <property type="match status" value="1"/>
</dbReference>
<evidence type="ECO:0000256" key="3">
    <source>
        <dbReference type="ARBA" id="ARBA00023163"/>
    </source>
</evidence>
<dbReference type="PANTHER" id="PTHR43952:SF75">
    <property type="entry name" value="PROTEIN RADIALIS-LIKE 6"/>
    <property type="match status" value="1"/>
</dbReference>
<organism evidence="7 8">
    <name type="scientific">Aquilegia coerulea</name>
    <name type="common">Rocky mountain columbine</name>
    <dbReference type="NCBI Taxonomy" id="218851"/>
    <lineage>
        <taxon>Eukaryota</taxon>
        <taxon>Viridiplantae</taxon>
        <taxon>Streptophyta</taxon>
        <taxon>Embryophyta</taxon>
        <taxon>Tracheophyta</taxon>
        <taxon>Spermatophyta</taxon>
        <taxon>Magnoliopsida</taxon>
        <taxon>Ranunculales</taxon>
        <taxon>Ranunculaceae</taxon>
        <taxon>Thalictroideae</taxon>
        <taxon>Aquilegia</taxon>
    </lineage>
</organism>
<reference evidence="7 8" key="1">
    <citation type="submission" date="2017-09" db="EMBL/GenBank/DDBJ databases">
        <title>WGS assembly of Aquilegia coerulea Goldsmith.</title>
        <authorList>
            <person name="Hodges S."/>
            <person name="Kramer E."/>
            <person name="Nordborg M."/>
            <person name="Tomkins J."/>
            <person name="Borevitz J."/>
            <person name="Derieg N."/>
            <person name="Yan J."/>
            <person name="Mihaltcheva S."/>
            <person name="Hayes R.D."/>
            <person name="Rokhsar D."/>
        </authorList>
    </citation>
    <scope>NUCLEOTIDE SEQUENCE [LARGE SCALE GENOMIC DNA]</scope>
    <source>
        <strain evidence="8">cv. Goldsmith</strain>
    </source>
</reference>
<evidence type="ECO:0000256" key="2">
    <source>
        <dbReference type="ARBA" id="ARBA00023015"/>
    </source>
</evidence>
<dbReference type="Proteomes" id="UP000230069">
    <property type="component" value="Unassembled WGS sequence"/>
</dbReference>
<evidence type="ECO:0000259" key="6">
    <source>
        <dbReference type="PROSITE" id="PS51293"/>
    </source>
</evidence>
<evidence type="ECO:0008006" key="9">
    <source>
        <dbReference type="Google" id="ProtNLM"/>
    </source>
</evidence>
<dbReference type="InterPro" id="IPR044636">
    <property type="entry name" value="RADIALIS-like"/>
</dbReference>
<keyword evidence="3" id="KW-0804">Transcription</keyword>
<keyword evidence="4" id="KW-0539">Nucleus</keyword>
<dbReference type="InterPro" id="IPR001005">
    <property type="entry name" value="SANT/Myb"/>
</dbReference>
<dbReference type="SUPFAM" id="SSF46689">
    <property type="entry name" value="Homeodomain-like"/>
    <property type="match status" value="1"/>
</dbReference>
<evidence type="ECO:0000256" key="4">
    <source>
        <dbReference type="ARBA" id="ARBA00023242"/>
    </source>
</evidence>
<dbReference type="SMART" id="SM00717">
    <property type="entry name" value="SANT"/>
    <property type="match status" value="1"/>
</dbReference>
<name>A0A2G5EA68_AQUCA</name>
<dbReference type="PROSITE" id="PS50090">
    <property type="entry name" value="MYB_LIKE"/>
    <property type="match status" value="1"/>
</dbReference>
<dbReference type="PROSITE" id="PS51293">
    <property type="entry name" value="SANT"/>
    <property type="match status" value="1"/>
</dbReference>
<dbReference type="InterPro" id="IPR017884">
    <property type="entry name" value="SANT_dom"/>
</dbReference>
<dbReference type="InParanoid" id="A0A2G5EA68"/>
<evidence type="ECO:0000313" key="7">
    <source>
        <dbReference type="EMBL" id="PIA52669.1"/>
    </source>
</evidence>
<feature type="domain" description="Myb-like" evidence="5">
    <location>
        <begin position="1"/>
        <end position="55"/>
    </location>
</feature>
<gene>
    <name evidence="7" type="ORF">AQUCO_01000499v1</name>
</gene>
<dbReference type="InterPro" id="IPR009057">
    <property type="entry name" value="Homeodomain-like_sf"/>
</dbReference>
<dbReference type="Pfam" id="PF23082">
    <property type="entry name" value="Myb_DNA-binding_2"/>
    <property type="match status" value="1"/>
</dbReference>
<dbReference type="PANTHER" id="PTHR43952">
    <property type="entry name" value="MYB FAMILY TRANSCRIPTION FACTOR-RELATED"/>
    <property type="match status" value="1"/>
</dbReference>
<protein>
    <recommendedName>
        <fullName evidence="9">SANT domain-containing protein</fullName>
    </recommendedName>
</protein>
<dbReference type="FunCoup" id="A0A2G5EA68">
    <property type="interactions" value="245"/>
</dbReference>
<dbReference type="GO" id="GO:0003700">
    <property type="term" value="F:DNA-binding transcription factor activity"/>
    <property type="evidence" value="ECO:0007669"/>
    <property type="project" value="InterPro"/>
</dbReference>
<dbReference type="EMBL" id="KZ305027">
    <property type="protein sequence ID" value="PIA52669.1"/>
    <property type="molecule type" value="Genomic_DNA"/>
</dbReference>
<keyword evidence="2" id="KW-0805">Transcription regulation</keyword>
<dbReference type="AlphaFoldDB" id="A0A2G5EA68"/>
<dbReference type="OrthoDB" id="118550at2759"/>
<dbReference type="GO" id="GO:0005634">
    <property type="term" value="C:nucleus"/>
    <property type="evidence" value="ECO:0007669"/>
    <property type="project" value="UniProtKB-SubCell"/>
</dbReference>
<keyword evidence="8" id="KW-1185">Reference proteome</keyword>
<accession>A0A2G5EA68</accession>
<evidence type="ECO:0000259" key="5">
    <source>
        <dbReference type="PROSITE" id="PS50090"/>
    </source>
</evidence>